<feature type="transmembrane region" description="Helical" evidence="1">
    <location>
        <begin position="68"/>
        <end position="95"/>
    </location>
</feature>
<dbReference type="RefSeq" id="WP_155703511.1">
    <property type="nucleotide sequence ID" value="NZ_CP034235.1"/>
</dbReference>
<dbReference type="Pfam" id="PF06161">
    <property type="entry name" value="DUF975"/>
    <property type="match status" value="1"/>
</dbReference>
<keyword evidence="3" id="KW-1185">Reference proteome</keyword>
<dbReference type="EMBL" id="CP034235">
    <property type="protein sequence ID" value="QGQ98407.1"/>
    <property type="molecule type" value="Genomic_DNA"/>
</dbReference>
<dbReference type="Proteomes" id="UP000426246">
    <property type="component" value="Chromosome"/>
</dbReference>
<evidence type="ECO:0000256" key="1">
    <source>
        <dbReference type="SAM" id="Phobius"/>
    </source>
</evidence>
<dbReference type="KEGG" id="ppsc:EHS13_27725"/>
<dbReference type="PANTHER" id="PTHR40076">
    <property type="entry name" value="MEMBRANE PROTEIN-RELATED"/>
    <property type="match status" value="1"/>
</dbReference>
<accession>A0A6B8RRC4</accession>
<dbReference type="OrthoDB" id="9784844at2"/>
<evidence type="ECO:0000313" key="2">
    <source>
        <dbReference type="EMBL" id="QGQ98407.1"/>
    </source>
</evidence>
<sequence>MWTRKELKEKAKQVLRTSYWKAFLVSLVLAIISGGIPSCSFNSSFSGSIGNNGSSMNLSGFFDGIGDWLNGALLVIIIIFAIIAGLIALAFRFFLIVPLEVGVRQYFKQAAQEDVNMNYLGYSFKKEKYLAIVKGMFWSAFLNFLWFLLLIVPGIVKAYSYSLVPYILADNANIGTKRAIALSIQMTRGQKWNMFVLDLSFIGWYLLGTLACGIGVLFVFPYVNSTEAELYLVLRQQALDDGVCTRSELNLMV</sequence>
<keyword evidence="1" id="KW-0812">Transmembrane</keyword>
<feature type="transmembrane region" description="Helical" evidence="1">
    <location>
        <begin position="20"/>
        <end position="38"/>
    </location>
</feature>
<feature type="transmembrane region" description="Helical" evidence="1">
    <location>
        <begin position="202"/>
        <end position="223"/>
    </location>
</feature>
<name>A0A6B8RRC4_9BACL</name>
<gene>
    <name evidence="2" type="ORF">EHS13_27725</name>
</gene>
<dbReference type="AlphaFoldDB" id="A0A6B8RRC4"/>
<keyword evidence="1" id="KW-1133">Transmembrane helix</keyword>
<keyword evidence="1" id="KW-0472">Membrane</keyword>
<dbReference type="InterPro" id="IPR010380">
    <property type="entry name" value="DUF975"/>
</dbReference>
<dbReference type="PANTHER" id="PTHR40076:SF1">
    <property type="entry name" value="MEMBRANE PROTEIN"/>
    <property type="match status" value="1"/>
</dbReference>
<proteinExistence type="predicted"/>
<feature type="transmembrane region" description="Helical" evidence="1">
    <location>
        <begin position="135"/>
        <end position="156"/>
    </location>
</feature>
<reference evidence="3" key="1">
    <citation type="submission" date="2018-11" db="EMBL/GenBank/DDBJ databases">
        <title>Complete genome sequence of Paenibacillus sp. ML311-T8.</title>
        <authorList>
            <person name="Nam Y.-D."/>
            <person name="Kang J."/>
            <person name="Chung W.-H."/>
            <person name="Park Y.S."/>
        </authorList>
    </citation>
    <scope>NUCLEOTIDE SEQUENCE [LARGE SCALE GENOMIC DNA]</scope>
    <source>
        <strain evidence="3">ML311-T8</strain>
    </source>
</reference>
<protein>
    <submittedName>
        <fullName evidence="2">DUF975 family protein</fullName>
    </submittedName>
</protein>
<organism evidence="2 3">
    <name type="scientific">Paenibacillus psychroresistens</name>
    <dbReference type="NCBI Taxonomy" id="1778678"/>
    <lineage>
        <taxon>Bacteria</taxon>
        <taxon>Bacillati</taxon>
        <taxon>Bacillota</taxon>
        <taxon>Bacilli</taxon>
        <taxon>Bacillales</taxon>
        <taxon>Paenibacillaceae</taxon>
        <taxon>Paenibacillus</taxon>
    </lineage>
</organism>
<evidence type="ECO:0000313" key="3">
    <source>
        <dbReference type="Proteomes" id="UP000426246"/>
    </source>
</evidence>